<feature type="domain" description="Peptidase M16 N-terminal" evidence="6">
    <location>
        <begin position="485"/>
        <end position="622"/>
    </location>
</feature>
<keyword evidence="3" id="KW-0378">Hydrolase</keyword>
<feature type="domain" description="Peptidase M16 N-terminal" evidence="6">
    <location>
        <begin position="41"/>
        <end position="171"/>
    </location>
</feature>
<dbReference type="PANTHER" id="PTHR43690">
    <property type="entry name" value="NARDILYSIN"/>
    <property type="match status" value="1"/>
</dbReference>
<evidence type="ECO:0000256" key="2">
    <source>
        <dbReference type="ARBA" id="ARBA00022670"/>
    </source>
</evidence>
<evidence type="ECO:0000256" key="5">
    <source>
        <dbReference type="ARBA" id="ARBA00023049"/>
    </source>
</evidence>
<feature type="domain" description="Peptidase M16 C-terminal" evidence="7">
    <location>
        <begin position="198"/>
        <end position="373"/>
    </location>
</feature>
<dbReference type="AlphaFoldDB" id="A0A381SVQ7"/>
<protein>
    <recommendedName>
        <fullName evidence="9">Peptidase M16</fullName>
    </recommendedName>
</protein>
<keyword evidence="5" id="KW-0482">Metalloprotease</keyword>
<dbReference type="EMBL" id="UINC01003645">
    <property type="protein sequence ID" value="SVA08110.1"/>
    <property type="molecule type" value="Genomic_DNA"/>
</dbReference>
<dbReference type="Pfam" id="PF00675">
    <property type="entry name" value="Peptidase_M16"/>
    <property type="match status" value="2"/>
</dbReference>
<dbReference type="InterPro" id="IPR011249">
    <property type="entry name" value="Metalloenz_LuxS/M16"/>
</dbReference>
<evidence type="ECO:0000313" key="8">
    <source>
        <dbReference type="EMBL" id="SVA08110.1"/>
    </source>
</evidence>
<dbReference type="Pfam" id="PF05193">
    <property type="entry name" value="Peptidase_M16_C"/>
    <property type="match status" value="2"/>
</dbReference>
<evidence type="ECO:0000256" key="4">
    <source>
        <dbReference type="ARBA" id="ARBA00022833"/>
    </source>
</evidence>
<comment type="similarity">
    <text evidence="1">Belongs to the peptidase M16 family.</text>
</comment>
<dbReference type="InterPro" id="IPR011765">
    <property type="entry name" value="Pept_M16_N"/>
</dbReference>
<dbReference type="InterPro" id="IPR050626">
    <property type="entry name" value="Peptidase_M16"/>
</dbReference>
<dbReference type="GO" id="GO:0008237">
    <property type="term" value="F:metallopeptidase activity"/>
    <property type="evidence" value="ECO:0007669"/>
    <property type="project" value="UniProtKB-KW"/>
</dbReference>
<sequence length="910" mass="102044">MINLNKTIISFLIILISFSTLANEDLPEIKYEKFTLPNGLRVIVHEDRKIPVVAVNVWYHVGSKDERPGKTGFAHLFEHLMFNGTENYNNEYFAPFQQVGATDMNGTTNSDRTNYFENVPTPALDLALWMESDRMGHLLGVVNEEKLNEQRGVVQNEKRQGENQPYGRVFLQASKSTFPVGHPYSWTTIGSLEDLNAATLEDVQTWFKTYYGPNNAVLSLAGDINTDEAKAIVTKYFGDIPPGPSPIKKKKWIAKRSGEKREIMYDRVPNTRIYKVWNTPEIGSPEHTHFELMASLLTGGKNSSLYQELVYKRRLATSVSAFYYDRELAGQFWIAVDLANGQSLEELEAALDETLSEFIKRGPNAKRLKNTKTSIRASWIKGLQRIGGFGGKSDLLAYSEVYSGDPGAYLKFINDMMDITNKDLKNTASAWLTDGAYVLTVIPEENRTFSTESVVDRTQLPFPTDFPVLDLPKIQRAKLSNGLDVVLAERHDVPMINLSFQIKSGHATDPKEKPGLASFTMSMLTEGTGNYDALELSDRLEELGTDLYTSTGLDVSSVNISSLKSNFVDSLKIMHEVITDPTFDQTEIERKKLRWLAAIDQSLSTPNGMVSNLIPEILYGENHPYAKPFSGNGTRESIQWMSREDLINYKQRFIAPSNASLIVVGDTTLDELVPMLESQFGKLAENKMLKGVQLDYEVENQSETRKVYLVDKPGAVQSLIVAGQLMPAIGSSDEIDIDLMNRVIGGSFTARLNMNLREDKSWSYGVRARLSQYKGPRPMLVYAPVQTDKTIPSIQEIIREYDEYLSSNPAKDEELEAIVKDLSLGLIGDYETFGALMSGLSGIVSQGRDDNYIDTLPTKYRSMTLEDINSAAKRYLDPSIWTWVIVGDLSKIEEGIEELNLGKIEVISLD</sequence>
<name>A0A381SVQ7_9ZZZZ</name>
<evidence type="ECO:0000256" key="3">
    <source>
        <dbReference type="ARBA" id="ARBA00022801"/>
    </source>
</evidence>
<evidence type="ECO:0008006" key="9">
    <source>
        <dbReference type="Google" id="ProtNLM"/>
    </source>
</evidence>
<evidence type="ECO:0000259" key="7">
    <source>
        <dbReference type="Pfam" id="PF05193"/>
    </source>
</evidence>
<reference evidence="8" key="1">
    <citation type="submission" date="2018-05" db="EMBL/GenBank/DDBJ databases">
        <authorList>
            <person name="Lanie J.A."/>
            <person name="Ng W.-L."/>
            <person name="Kazmierczak K.M."/>
            <person name="Andrzejewski T.M."/>
            <person name="Davidsen T.M."/>
            <person name="Wayne K.J."/>
            <person name="Tettelin H."/>
            <person name="Glass J.I."/>
            <person name="Rusch D."/>
            <person name="Podicherti R."/>
            <person name="Tsui H.-C.T."/>
            <person name="Winkler M.E."/>
        </authorList>
    </citation>
    <scope>NUCLEOTIDE SEQUENCE</scope>
</reference>
<evidence type="ECO:0000256" key="1">
    <source>
        <dbReference type="ARBA" id="ARBA00007261"/>
    </source>
</evidence>
<keyword evidence="2" id="KW-0645">Protease</keyword>
<gene>
    <name evidence="8" type="ORF">METZ01_LOCUS60964</name>
</gene>
<dbReference type="SUPFAM" id="SSF63411">
    <property type="entry name" value="LuxS/MPP-like metallohydrolase"/>
    <property type="match status" value="4"/>
</dbReference>
<dbReference type="GO" id="GO:0006508">
    <property type="term" value="P:proteolysis"/>
    <property type="evidence" value="ECO:0007669"/>
    <property type="project" value="UniProtKB-KW"/>
</dbReference>
<dbReference type="InterPro" id="IPR007863">
    <property type="entry name" value="Peptidase_M16_C"/>
</dbReference>
<evidence type="ECO:0000259" key="6">
    <source>
        <dbReference type="Pfam" id="PF00675"/>
    </source>
</evidence>
<feature type="domain" description="Peptidase M16 C-terminal" evidence="7">
    <location>
        <begin position="642"/>
        <end position="820"/>
    </location>
</feature>
<proteinExistence type="inferred from homology"/>
<dbReference type="PANTHER" id="PTHR43690:SF17">
    <property type="entry name" value="PROTEIN YHJJ"/>
    <property type="match status" value="1"/>
</dbReference>
<dbReference type="GO" id="GO:0046872">
    <property type="term" value="F:metal ion binding"/>
    <property type="evidence" value="ECO:0007669"/>
    <property type="project" value="InterPro"/>
</dbReference>
<organism evidence="8">
    <name type="scientific">marine metagenome</name>
    <dbReference type="NCBI Taxonomy" id="408172"/>
    <lineage>
        <taxon>unclassified sequences</taxon>
        <taxon>metagenomes</taxon>
        <taxon>ecological metagenomes</taxon>
    </lineage>
</organism>
<accession>A0A381SVQ7</accession>
<dbReference type="Gene3D" id="3.30.830.10">
    <property type="entry name" value="Metalloenzyme, LuxS/M16 peptidase-like"/>
    <property type="match status" value="4"/>
</dbReference>
<keyword evidence="4" id="KW-0862">Zinc</keyword>